<keyword evidence="3 11" id="KW-0227">DNA damage</keyword>
<evidence type="ECO:0000256" key="6">
    <source>
        <dbReference type="ARBA" id="ARBA00022833"/>
    </source>
</evidence>
<dbReference type="SUPFAM" id="SSF52540">
    <property type="entry name" value="P-loop containing nucleoside triphosphate hydrolases"/>
    <property type="match status" value="1"/>
</dbReference>
<evidence type="ECO:0000256" key="13">
    <source>
        <dbReference type="RuleBase" id="RU003555"/>
    </source>
</evidence>
<dbReference type="Gene3D" id="3.40.50.300">
    <property type="entry name" value="P-loop containing nucleotide triphosphate hydrolases"/>
    <property type="match status" value="1"/>
</dbReference>
<keyword evidence="10 11" id="KW-0234">DNA repair</keyword>
<keyword evidence="6 13" id="KW-0862">Zinc</keyword>
<dbReference type="Gene3D" id="3.30.230.10">
    <property type="match status" value="1"/>
</dbReference>
<accession>A0A7V3ZIG3</accession>
<dbReference type="NCBIfam" id="TIGR00416">
    <property type="entry name" value="sms"/>
    <property type="match status" value="1"/>
</dbReference>
<evidence type="ECO:0000256" key="9">
    <source>
        <dbReference type="ARBA" id="ARBA00023125"/>
    </source>
</evidence>
<feature type="short sequence motif" description="RadA KNRFG motif" evidence="11">
    <location>
        <begin position="251"/>
        <end position="255"/>
    </location>
</feature>
<dbReference type="PANTHER" id="PTHR32472:SF10">
    <property type="entry name" value="DNA REPAIR PROTEIN RADA-LIKE PROTEIN"/>
    <property type="match status" value="1"/>
</dbReference>
<dbReference type="Pfam" id="PF13541">
    <property type="entry name" value="ChlI"/>
    <property type="match status" value="1"/>
</dbReference>
<dbReference type="InterPro" id="IPR014774">
    <property type="entry name" value="KaiC-like_dom"/>
</dbReference>
<name>A0A7V3ZIG3_DICTH</name>
<dbReference type="PROSITE" id="PS51199">
    <property type="entry name" value="SF4_HELICASE"/>
    <property type="match status" value="1"/>
</dbReference>
<dbReference type="GO" id="GO:0008270">
    <property type="term" value="F:zinc ion binding"/>
    <property type="evidence" value="ECO:0007669"/>
    <property type="project" value="UniProtKB-KW"/>
</dbReference>
<dbReference type="GO" id="GO:0003684">
    <property type="term" value="F:damaged DNA binding"/>
    <property type="evidence" value="ECO:0007669"/>
    <property type="project" value="InterPro"/>
</dbReference>
<dbReference type="InterPro" id="IPR020568">
    <property type="entry name" value="Ribosomal_Su5_D2-typ_SF"/>
</dbReference>
<dbReference type="AlphaFoldDB" id="A0A7V3ZIG3"/>
<dbReference type="GO" id="GO:0016787">
    <property type="term" value="F:hydrolase activity"/>
    <property type="evidence" value="ECO:0007669"/>
    <property type="project" value="UniProtKB-KW"/>
</dbReference>
<dbReference type="PROSITE" id="PS50162">
    <property type="entry name" value="RECA_2"/>
    <property type="match status" value="1"/>
</dbReference>
<keyword evidence="2 11" id="KW-0547">Nucleotide-binding</keyword>
<comment type="domain">
    <text evidence="11">The middle region has homology to RecA with ATPase motifs including the RadA KNRFG motif, while the C-terminus is homologous to Lon protease.</text>
</comment>
<gene>
    <name evidence="11 16" type="primary">radA</name>
    <name evidence="16" type="ORF">ENU78_03000</name>
</gene>
<organism evidence="16">
    <name type="scientific">Dictyoglomus thermophilum</name>
    <dbReference type="NCBI Taxonomy" id="14"/>
    <lineage>
        <taxon>Bacteria</taxon>
        <taxon>Pseudomonadati</taxon>
        <taxon>Dictyoglomota</taxon>
        <taxon>Dictyoglomia</taxon>
        <taxon>Dictyoglomales</taxon>
        <taxon>Dictyoglomaceae</taxon>
        <taxon>Dictyoglomus</taxon>
    </lineage>
</organism>
<protein>
    <recommendedName>
        <fullName evidence="11 12">DNA repair protein RadA</fullName>
    </recommendedName>
</protein>
<dbReference type="GO" id="GO:0005524">
    <property type="term" value="F:ATP binding"/>
    <property type="evidence" value="ECO:0007669"/>
    <property type="project" value="UniProtKB-UniRule"/>
</dbReference>
<dbReference type="Pfam" id="PF06745">
    <property type="entry name" value="ATPase"/>
    <property type="match status" value="1"/>
</dbReference>
<comment type="function">
    <text evidence="13">DNA-dependent ATPase involved in processing of recombination intermediates, plays a role in repairing DNA breaks. Stimulates the branch migration of RecA-mediated strand transfer reactions, allowing the 3' invading strand to extend heteroduplex DNA faster. Binds ssDNA in the presence of ADP but not other nucleotides, has ATPase activity that is stimulated by ssDNA and various branched DNA structures, but inhibited by SSB. Does not have RecA's homology-searching function.</text>
</comment>
<evidence type="ECO:0000256" key="2">
    <source>
        <dbReference type="ARBA" id="ARBA00022741"/>
    </source>
</evidence>
<feature type="domain" description="SF4 helicase" evidence="15">
    <location>
        <begin position="61"/>
        <end position="278"/>
    </location>
</feature>
<dbReference type="InterPro" id="IPR027417">
    <property type="entry name" value="P-loop_NTPase"/>
</dbReference>
<evidence type="ECO:0000256" key="11">
    <source>
        <dbReference type="HAMAP-Rule" id="MF_01498"/>
    </source>
</evidence>
<dbReference type="FunFam" id="3.40.50.300:FF:000050">
    <property type="entry name" value="DNA repair protein RadA"/>
    <property type="match status" value="1"/>
</dbReference>
<dbReference type="Pfam" id="PF18073">
    <property type="entry name" value="Zn_ribbon_LapB"/>
    <property type="match status" value="1"/>
</dbReference>
<evidence type="ECO:0000256" key="4">
    <source>
        <dbReference type="ARBA" id="ARBA00022771"/>
    </source>
</evidence>
<dbReference type="InterPro" id="IPR007694">
    <property type="entry name" value="DNA_helicase_DnaB-like_C"/>
</dbReference>
<evidence type="ECO:0000256" key="12">
    <source>
        <dbReference type="NCBIfam" id="TIGR00416"/>
    </source>
</evidence>
<dbReference type="InterPro" id="IPR020588">
    <property type="entry name" value="RecA_ATP-bd"/>
</dbReference>
<evidence type="ECO:0000259" key="15">
    <source>
        <dbReference type="PROSITE" id="PS51199"/>
    </source>
</evidence>
<dbReference type="SMART" id="SM00382">
    <property type="entry name" value="AAA"/>
    <property type="match status" value="1"/>
</dbReference>
<sequence length="457" mass="51259">MSKVKSKFVCQVCGYESVRWLGRCPNCQSWNSFIEIVEDKGKVDKRVNKEELEVYRLDQILNYEPVRLKTGLTGFDYIIGGGIVEGSVTLLAGEPGIGKSTLLLQLAISLSKESSRVLYISAEESLSQVGLRLKRLTSKDRLDIDFVSERDIENILPELEKFNYSLIIVDSIQTIYSSEFPTSPGNVVQVRECTSKLVDFAKKNNVAVILVGHVTKEGDIAGPKILEHLVDVVLYLEGERYHDLRVLRVVKNRFGPTNDFILYEMKESGLFEVEDISAKMIENRNINVAGSIIVPVMEGTKPLLIELQALVSKTNTSYPRRIASGVDFNKLVLLLAILEKKLRTNFTDKDVFVNVVGGIKINEPAVDLGLAFALLSALMDKPFPSDMIAVGEIGLGGEVRTVPHIERRLKEARKFGFIKALIPKDKKIKLNEYNMNILPVSDIEEGIKLVWGEEWRN</sequence>
<feature type="domain" description="RecA family profile 1" evidence="14">
    <location>
        <begin position="64"/>
        <end position="214"/>
    </location>
</feature>
<dbReference type="FunFam" id="3.30.230.10:FF:000053">
    <property type="entry name" value="DNA repair protein radA isogeny"/>
    <property type="match status" value="1"/>
</dbReference>
<proteinExistence type="inferred from homology"/>
<evidence type="ECO:0000256" key="3">
    <source>
        <dbReference type="ARBA" id="ARBA00022763"/>
    </source>
</evidence>
<dbReference type="GO" id="GO:0000725">
    <property type="term" value="P:recombinational repair"/>
    <property type="evidence" value="ECO:0007669"/>
    <property type="project" value="UniProtKB-UniRule"/>
</dbReference>
<dbReference type="GO" id="GO:0005829">
    <property type="term" value="C:cytosol"/>
    <property type="evidence" value="ECO:0007669"/>
    <property type="project" value="TreeGrafter"/>
</dbReference>
<feature type="binding site" evidence="11">
    <location>
        <begin position="93"/>
        <end position="100"/>
    </location>
    <ligand>
        <name>ATP</name>
        <dbReference type="ChEBI" id="CHEBI:30616"/>
    </ligand>
</feature>
<evidence type="ECO:0000256" key="1">
    <source>
        <dbReference type="ARBA" id="ARBA00022723"/>
    </source>
</evidence>
<comment type="function">
    <text evidence="11">Plays a role in repairing double-strand DNA breaks, probably involving stabilizing or processing branched DNA or blocked replication forks.</text>
</comment>
<keyword evidence="8 11" id="KW-0346">Stress response</keyword>
<dbReference type="CDD" id="cd01121">
    <property type="entry name" value="RadA_SMS_N"/>
    <property type="match status" value="1"/>
</dbReference>
<dbReference type="InterPro" id="IPR004504">
    <property type="entry name" value="DNA_repair_RadA"/>
</dbReference>
<evidence type="ECO:0000256" key="10">
    <source>
        <dbReference type="ARBA" id="ARBA00023204"/>
    </source>
</evidence>
<dbReference type="InterPro" id="IPR041166">
    <property type="entry name" value="Rubredoxin_2"/>
</dbReference>
<keyword evidence="5" id="KW-0378">Hydrolase</keyword>
<comment type="similarity">
    <text evidence="11 13">Belongs to the RecA family. RadA subfamily.</text>
</comment>
<evidence type="ECO:0000256" key="7">
    <source>
        <dbReference type="ARBA" id="ARBA00022840"/>
    </source>
</evidence>
<dbReference type="GO" id="GO:0006260">
    <property type="term" value="P:DNA replication"/>
    <property type="evidence" value="ECO:0007669"/>
    <property type="project" value="InterPro"/>
</dbReference>
<keyword evidence="9 11" id="KW-0238">DNA-binding</keyword>
<dbReference type="PANTHER" id="PTHR32472">
    <property type="entry name" value="DNA REPAIR PROTEIN RADA"/>
    <property type="match status" value="1"/>
</dbReference>
<dbReference type="GO" id="GO:0003678">
    <property type="term" value="F:DNA helicase activity"/>
    <property type="evidence" value="ECO:0007669"/>
    <property type="project" value="InterPro"/>
</dbReference>
<reference evidence="16" key="1">
    <citation type="journal article" date="2020" name="mSystems">
        <title>Genome- and Community-Level Interaction Insights into Carbon Utilization and Element Cycling Functions of Hydrothermarchaeota in Hydrothermal Sediment.</title>
        <authorList>
            <person name="Zhou Z."/>
            <person name="Liu Y."/>
            <person name="Xu W."/>
            <person name="Pan J."/>
            <person name="Luo Z.H."/>
            <person name="Li M."/>
        </authorList>
    </citation>
    <scope>NUCLEOTIDE SEQUENCE [LARGE SCALE GENOMIC DNA]</scope>
    <source>
        <strain evidence="16">SpSt-70</strain>
    </source>
</reference>
<comment type="caution">
    <text evidence="16">The sequence shown here is derived from an EMBL/GenBank/DDBJ whole genome shotgun (WGS) entry which is preliminary data.</text>
</comment>
<evidence type="ECO:0000256" key="8">
    <source>
        <dbReference type="ARBA" id="ARBA00023016"/>
    </source>
</evidence>
<dbReference type="PRINTS" id="PR01874">
    <property type="entry name" value="DNAREPAIRADA"/>
</dbReference>
<evidence type="ECO:0000259" key="14">
    <source>
        <dbReference type="PROSITE" id="PS50162"/>
    </source>
</evidence>
<dbReference type="InterPro" id="IPR014721">
    <property type="entry name" value="Ribsml_uS5_D2-typ_fold_subgr"/>
</dbReference>
<dbReference type="RefSeq" id="WP_149122952.1">
    <property type="nucleotide sequence ID" value="NZ_VTFL01000004.1"/>
</dbReference>
<dbReference type="SUPFAM" id="SSF54211">
    <property type="entry name" value="Ribosomal protein S5 domain 2-like"/>
    <property type="match status" value="1"/>
</dbReference>
<keyword evidence="1 11" id="KW-0479">Metal-binding</keyword>
<dbReference type="EMBL" id="DTDV01000007">
    <property type="protein sequence ID" value="HGK23410.1"/>
    <property type="molecule type" value="Genomic_DNA"/>
</dbReference>
<keyword evidence="7 11" id="KW-0067">ATP-binding</keyword>
<dbReference type="HAMAP" id="MF_01498">
    <property type="entry name" value="RadA_bact"/>
    <property type="match status" value="1"/>
</dbReference>
<evidence type="ECO:0000313" key="16">
    <source>
        <dbReference type="EMBL" id="HGK23410.1"/>
    </source>
</evidence>
<dbReference type="InterPro" id="IPR003593">
    <property type="entry name" value="AAA+_ATPase"/>
</dbReference>
<dbReference type="GO" id="GO:0140664">
    <property type="term" value="F:ATP-dependent DNA damage sensor activity"/>
    <property type="evidence" value="ECO:0007669"/>
    <property type="project" value="InterPro"/>
</dbReference>
<evidence type="ECO:0000256" key="5">
    <source>
        <dbReference type="ARBA" id="ARBA00022801"/>
    </source>
</evidence>
<keyword evidence="4 13" id="KW-0863">Zinc-finger</keyword>
<feature type="region of interest" description="Lon-protease-like" evidence="11">
    <location>
        <begin position="350"/>
        <end position="457"/>
    </location>
</feature>